<dbReference type="PANTHER" id="PTHR43669">
    <property type="entry name" value="5-KETO-D-GLUCONATE 5-REDUCTASE"/>
    <property type="match status" value="1"/>
</dbReference>
<dbReference type="PRINTS" id="PR00080">
    <property type="entry name" value="SDRFAMILY"/>
</dbReference>
<dbReference type="PANTHER" id="PTHR43669:SF3">
    <property type="entry name" value="ALCOHOL DEHYDROGENASE, PUTATIVE (AFU_ORTHOLOGUE AFUA_3G03445)-RELATED"/>
    <property type="match status" value="1"/>
</dbReference>
<dbReference type="SUPFAM" id="SSF51735">
    <property type="entry name" value="NAD(P)-binding Rossmann-fold domains"/>
    <property type="match status" value="1"/>
</dbReference>
<dbReference type="PRINTS" id="PR00081">
    <property type="entry name" value="GDHRDH"/>
</dbReference>
<evidence type="ECO:0000256" key="4">
    <source>
        <dbReference type="RuleBase" id="RU000363"/>
    </source>
</evidence>
<dbReference type="InterPro" id="IPR036291">
    <property type="entry name" value="NAD(P)-bd_dom_sf"/>
</dbReference>
<dbReference type="Proteomes" id="UP000030671">
    <property type="component" value="Unassembled WGS sequence"/>
</dbReference>
<keyword evidence="3" id="KW-0560">Oxidoreductase</keyword>
<dbReference type="PROSITE" id="PS00061">
    <property type="entry name" value="ADH_SHORT"/>
    <property type="match status" value="1"/>
</dbReference>
<dbReference type="InterPro" id="IPR002347">
    <property type="entry name" value="SDR_fam"/>
</dbReference>
<evidence type="ECO:0008006" key="7">
    <source>
        <dbReference type="Google" id="ProtNLM"/>
    </source>
</evidence>
<dbReference type="Pfam" id="PF00106">
    <property type="entry name" value="adh_short"/>
    <property type="match status" value="1"/>
</dbReference>
<dbReference type="eggNOG" id="KOG0725">
    <property type="taxonomic scope" value="Eukaryota"/>
</dbReference>
<evidence type="ECO:0000256" key="2">
    <source>
        <dbReference type="ARBA" id="ARBA00022857"/>
    </source>
</evidence>
<keyword evidence="2" id="KW-0521">NADP</keyword>
<evidence type="ECO:0000256" key="3">
    <source>
        <dbReference type="ARBA" id="ARBA00023002"/>
    </source>
</evidence>
<evidence type="ECO:0000313" key="5">
    <source>
        <dbReference type="EMBL" id="ETW82002.1"/>
    </source>
</evidence>
<keyword evidence="6" id="KW-1185">Reference proteome</keyword>
<dbReference type="KEGG" id="hir:HETIRDRAFT_475518"/>
<dbReference type="HOGENOM" id="CLU_010194_2_10_1"/>
<accession>W4K848</accession>
<comment type="similarity">
    <text evidence="1 4">Belongs to the short-chain dehydrogenases/reductases (SDR) family.</text>
</comment>
<sequence length="272" mass="28735">MSGQGKVAVITGSSSGIGRATAIALSQEGWSLMLTARREAQLQETRTLCIDARKAVGLPSEDGKFLVAAGDITNEDFVKGLFQKTVDSFSRLDMLFNNAGISAPATPTEEFSLDLFNAVLSTNVIGPFLCTREAVRIFKRQIPQGGRIINNGSLSAHMPRPHSVAYTTAKHAILGLTKCTALDGRPHNITCTQIDIGNANTTISTASNNQFSGAPSSTAVMHLQPNGQVTPEDTMDPAYAAAQIVSVAALPNTVTVLSLNIMATNMPYVGRG</sequence>
<dbReference type="Gene3D" id="3.40.50.720">
    <property type="entry name" value="NAD(P)-binding Rossmann-like Domain"/>
    <property type="match status" value="1"/>
</dbReference>
<dbReference type="InParanoid" id="W4K848"/>
<dbReference type="GO" id="GO:0016491">
    <property type="term" value="F:oxidoreductase activity"/>
    <property type="evidence" value="ECO:0007669"/>
    <property type="project" value="UniProtKB-KW"/>
</dbReference>
<protein>
    <recommendedName>
        <fullName evidence="7">Short-chain dehydrogenase/reductase SDR</fullName>
    </recommendedName>
</protein>
<dbReference type="RefSeq" id="XP_009546586.1">
    <property type="nucleotide sequence ID" value="XM_009548291.1"/>
</dbReference>
<evidence type="ECO:0000313" key="6">
    <source>
        <dbReference type="Proteomes" id="UP000030671"/>
    </source>
</evidence>
<organism evidence="5 6">
    <name type="scientific">Heterobasidion irregulare (strain TC 32-1)</name>
    <dbReference type="NCBI Taxonomy" id="747525"/>
    <lineage>
        <taxon>Eukaryota</taxon>
        <taxon>Fungi</taxon>
        <taxon>Dikarya</taxon>
        <taxon>Basidiomycota</taxon>
        <taxon>Agaricomycotina</taxon>
        <taxon>Agaricomycetes</taxon>
        <taxon>Russulales</taxon>
        <taxon>Bondarzewiaceae</taxon>
        <taxon>Heterobasidion</taxon>
        <taxon>Heterobasidion annosum species complex</taxon>
    </lineage>
</organism>
<proteinExistence type="inferred from homology"/>
<dbReference type="AlphaFoldDB" id="W4K848"/>
<evidence type="ECO:0000256" key="1">
    <source>
        <dbReference type="ARBA" id="ARBA00006484"/>
    </source>
</evidence>
<reference evidence="5 6" key="1">
    <citation type="journal article" date="2012" name="New Phytol.">
        <title>Insight into trade-off between wood decay and parasitism from the genome of a fungal forest pathogen.</title>
        <authorList>
            <person name="Olson A."/>
            <person name="Aerts A."/>
            <person name="Asiegbu F."/>
            <person name="Belbahri L."/>
            <person name="Bouzid O."/>
            <person name="Broberg A."/>
            <person name="Canback B."/>
            <person name="Coutinho P.M."/>
            <person name="Cullen D."/>
            <person name="Dalman K."/>
            <person name="Deflorio G."/>
            <person name="van Diepen L.T."/>
            <person name="Dunand C."/>
            <person name="Duplessis S."/>
            <person name="Durling M."/>
            <person name="Gonthier P."/>
            <person name="Grimwood J."/>
            <person name="Fossdal C.G."/>
            <person name="Hansson D."/>
            <person name="Henrissat B."/>
            <person name="Hietala A."/>
            <person name="Himmelstrand K."/>
            <person name="Hoffmeister D."/>
            <person name="Hogberg N."/>
            <person name="James T.Y."/>
            <person name="Karlsson M."/>
            <person name="Kohler A."/>
            <person name="Kues U."/>
            <person name="Lee Y.H."/>
            <person name="Lin Y.C."/>
            <person name="Lind M."/>
            <person name="Lindquist E."/>
            <person name="Lombard V."/>
            <person name="Lucas S."/>
            <person name="Lunden K."/>
            <person name="Morin E."/>
            <person name="Murat C."/>
            <person name="Park J."/>
            <person name="Raffaello T."/>
            <person name="Rouze P."/>
            <person name="Salamov A."/>
            <person name="Schmutz J."/>
            <person name="Solheim H."/>
            <person name="Stahlberg J."/>
            <person name="Velez H."/>
            <person name="de Vries R.P."/>
            <person name="Wiebenga A."/>
            <person name="Woodward S."/>
            <person name="Yakovlev I."/>
            <person name="Garbelotto M."/>
            <person name="Martin F."/>
            <person name="Grigoriev I.V."/>
            <person name="Stenlid J."/>
        </authorList>
    </citation>
    <scope>NUCLEOTIDE SEQUENCE [LARGE SCALE GENOMIC DNA]</scope>
    <source>
        <strain evidence="5 6">TC 32-1</strain>
    </source>
</reference>
<dbReference type="EMBL" id="KI925458">
    <property type="protein sequence ID" value="ETW82002.1"/>
    <property type="molecule type" value="Genomic_DNA"/>
</dbReference>
<dbReference type="OrthoDB" id="1933717at2759"/>
<name>W4K848_HETIT</name>
<dbReference type="CDD" id="cd05233">
    <property type="entry name" value="SDR_c"/>
    <property type="match status" value="1"/>
</dbReference>
<dbReference type="InterPro" id="IPR020904">
    <property type="entry name" value="Sc_DH/Rdtase_CS"/>
</dbReference>
<gene>
    <name evidence="5" type="ORF">HETIRDRAFT_475518</name>
</gene>
<dbReference type="GeneID" id="20677631"/>
<dbReference type="STRING" id="747525.W4K848"/>